<gene>
    <name evidence="1" type="ORF">CBOVIS_LOCUS9068</name>
</gene>
<accession>A0A8S1F0H0</accession>
<name>A0A8S1F0H0_9PELO</name>
<comment type="caution">
    <text evidence="1">The sequence shown here is derived from an EMBL/GenBank/DDBJ whole genome shotgun (WGS) entry which is preliminary data.</text>
</comment>
<dbReference type="Proteomes" id="UP000494206">
    <property type="component" value="Unassembled WGS sequence"/>
</dbReference>
<sequence length="298" mass="34512">MSARQIHPELAKDLSVYTCSHVHPYSHSNMNYLQFPVQFCVSLRSNKGVRDEIRDLQSTTSLQNRVAISWRQLATANSCRMTFKGYQSEYQISPDLGGYETCQTSISRHLFQLSQGMNFGAKPKQILFNSTNPECPIVELPTTYPEYVACKFTSNEWYLVKWSSYIRYETFRNGEYGTYWANDTQTFVVKMSEELRRNGTEHVWLQRLLKVKTRNVGCDKAYILVELADGWSHRANRINVIYRIFEGSMKIHQELVGTYDVDGWNQLETSLKQTPGDHEICVQLINPAISKHVKVNHC</sequence>
<evidence type="ECO:0000313" key="1">
    <source>
        <dbReference type="EMBL" id="CAB3407089.1"/>
    </source>
</evidence>
<organism evidence="1 2">
    <name type="scientific">Caenorhabditis bovis</name>
    <dbReference type="NCBI Taxonomy" id="2654633"/>
    <lineage>
        <taxon>Eukaryota</taxon>
        <taxon>Metazoa</taxon>
        <taxon>Ecdysozoa</taxon>
        <taxon>Nematoda</taxon>
        <taxon>Chromadorea</taxon>
        <taxon>Rhabditida</taxon>
        <taxon>Rhabditina</taxon>
        <taxon>Rhabditomorpha</taxon>
        <taxon>Rhabditoidea</taxon>
        <taxon>Rhabditidae</taxon>
        <taxon>Peloderinae</taxon>
        <taxon>Caenorhabditis</taxon>
    </lineage>
</organism>
<dbReference type="AlphaFoldDB" id="A0A8S1F0H0"/>
<protein>
    <submittedName>
        <fullName evidence="1">Uncharacterized protein</fullName>
    </submittedName>
</protein>
<dbReference type="EMBL" id="CADEPM010000006">
    <property type="protein sequence ID" value="CAB3407089.1"/>
    <property type="molecule type" value="Genomic_DNA"/>
</dbReference>
<evidence type="ECO:0000313" key="2">
    <source>
        <dbReference type="Proteomes" id="UP000494206"/>
    </source>
</evidence>
<keyword evidence="2" id="KW-1185">Reference proteome</keyword>
<proteinExistence type="predicted"/>
<dbReference type="OrthoDB" id="5783790at2759"/>
<reference evidence="1 2" key="1">
    <citation type="submission" date="2020-04" db="EMBL/GenBank/DDBJ databases">
        <authorList>
            <person name="Laetsch R D."/>
            <person name="Stevens L."/>
            <person name="Kumar S."/>
            <person name="Blaxter L. M."/>
        </authorList>
    </citation>
    <scope>NUCLEOTIDE SEQUENCE [LARGE SCALE GENOMIC DNA]</scope>
</reference>